<comment type="similarity">
    <text evidence="5">Belongs to the TatC family.</text>
</comment>
<evidence type="ECO:0000256" key="5">
    <source>
        <dbReference type="HAMAP-Rule" id="MF_00902"/>
    </source>
</evidence>
<reference evidence="6" key="1">
    <citation type="journal article" date="2020" name="mSystems">
        <title>Genome- and Community-Level Interaction Insights into Carbon Utilization and Element Cycling Functions of Hydrothermarchaeota in Hydrothermal Sediment.</title>
        <authorList>
            <person name="Zhou Z."/>
            <person name="Liu Y."/>
            <person name="Xu W."/>
            <person name="Pan J."/>
            <person name="Luo Z.H."/>
            <person name="Li M."/>
        </authorList>
    </citation>
    <scope>NUCLEOTIDE SEQUENCE [LARGE SCALE GENOMIC DNA]</scope>
    <source>
        <strain evidence="6">SpSt-587</strain>
    </source>
</reference>
<keyword evidence="5" id="KW-1003">Cell membrane</keyword>
<evidence type="ECO:0000313" key="6">
    <source>
        <dbReference type="EMBL" id="HGT83560.1"/>
    </source>
</evidence>
<keyword evidence="5" id="KW-0653">Protein transport</keyword>
<dbReference type="GO" id="GO:0009977">
    <property type="term" value="F:proton motive force dependent protein transmembrane transporter activity"/>
    <property type="evidence" value="ECO:0007669"/>
    <property type="project" value="TreeGrafter"/>
</dbReference>
<feature type="transmembrane region" description="Helical" evidence="5">
    <location>
        <begin position="106"/>
        <end position="127"/>
    </location>
</feature>
<proteinExistence type="inferred from homology"/>
<name>A0A7J3M570_ARCFL</name>
<dbReference type="PANTHER" id="PTHR30371">
    <property type="entry name" value="SEC-INDEPENDENT PROTEIN TRANSLOCASE PROTEIN TATC"/>
    <property type="match status" value="1"/>
</dbReference>
<evidence type="ECO:0000256" key="4">
    <source>
        <dbReference type="ARBA" id="ARBA00023136"/>
    </source>
</evidence>
<feature type="transmembrane region" description="Helical" evidence="5">
    <location>
        <begin position="194"/>
        <end position="216"/>
    </location>
</feature>
<dbReference type="PANTHER" id="PTHR30371:SF0">
    <property type="entry name" value="SEC-INDEPENDENT PROTEIN TRANSLOCASE PROTEIN TATC, CHLOROPLASTIC-RELATED"/>
    <property type="match status" value="1"/>
</dbReference>
<dbReference type="PRINTS" id="PR01840">
    <property type="entry name" value="TATCFAMILY"/>
</dbReference>
<feature type="transmembrane region" description="Helical" evidence="5">
    <location>
        <begin position="254"/>
        <end position="274"/>
    </location>
</feature>
<evidence type="ECO:0000256" key="1">
    <source>
        <dbReference type="ARBA" id="ARBA00004141"/>
    </source>
</evidence>
<feature type="transmembrane region" description="Helical" evidence="5">
    <location>
        <begin position="228"/>
        <end position="248"/>
    </location>
</feature>
<accession>A0A7J3M570</accession>
<gene>
    <name evidence="5" type="primary">tatC</name>
    <name evidence="6" type="ORF">ENT52_07550</name>
</gene>
<dbReference type="HAMAP" id="MF_00902">
    <property type="entry name" value="TatC"/>
    <property type="match status" value="1"/>
</dbReference>
<organism evidence="6">
    <name type="scientific">Archaeoglobus fulgidus</name>
    <dbReference type="NCBI Taxonomy" id="2234"/>
    <lineage>
        <taxon>Archaea</taxon>
        <taxon>Methanobacteriati</taxon>
        <taxon>Methanobacteriota</taxon>
        <taxon>Archaeoglobi</taxon>
        <taxon>Archaeoglobales</taxon>
        <taxon>Archaeoglobaceae</taxon>
        <taxon>Archaeoglobus</taxon>
    </lineage>
</organism>
<dbReference type="AlphaFoldDB" id="A0A7J3M570"/>
<keyword evidence="5" id="KW-0813">Transport</keyword>
<comment type="subcellular location">
    <subcellularLocation>
        <location evidence="5">Cell membrane</location>
        <topology evidence="5">Multi-pass membrane protein</topology>
    </subcellularLocation>
    <subcellularLocation>
        <location evidence="1">Membrane</location>
        <topology evidence="1">Multi-pass membrane protein</topology>
    </subcellularLocation>
</comment>
<dbReference type="GO" id="GO:0033281">
    <property type="term" value="C:TAT protein transport complex"/>
    <property type="evidence" value="ECO:0007669"/>
    <property type="project" value="UniProtKB-UniRule"/>
</dbReference>
<keyword evidence="4 5" id="KW-0472">Membrane</keyword>
<protein>
    <recommendedName>
        <fullName evidence="5">Sec-independent protein translocase protein TatC</fullName>
    </recommendedName>
</protein>
<comment type="subunit">
    <text evidence="5">Forms a complex with TatA.</text>
</comment>
<evidence type="ECO:0000256" key="2">
    <source>
        <dbReference type="ARBA" id="ARBA00022692"/>
    </source>
</evidence>
<dbReference type="InterPro" id="IPR002033">
    <property type="entry name" value="TatC"/>
</dbReference>
<dbReference type="GO" id="GO:0043953">
    <property type="term" value="P:protein transport by the Tat complex"/>
    <property type="evidence" value="ECO:0007669"/>
    <property type="project" value="UniProtKB-UniRule"/>
</dbReference>
<feature type="transmembrane region" description="Helical" evidence="5">
    <location>
        <begin position="20"/>
        <end position="43"/>
    </location>
</feature>
<keyword evidence="3 5" id="KW-1133">Transmembrane helix</keyword>
<evidence type="ECO:0000256" key="3">
    <source>
        <dbReference type="ARBA" id="ARBA00022989"/>
    </source>
</evidence>
<keyword evidence="2 5" id="KW-0812">Transmembrane</keyword>
<dbReference type="GO" id="GO:0065002">
    <property type="term" value="P:intracellular protein transmembrane transport"/>
    <property type="evidence" value="ECO:0007669"/>
    <property type="project" value="TreeGrafter"/>
</dbReference>
<dbReference type="Pfam" id="PF00902">
    <property type="entry name" value="TatC"/>
    <property type="match status" value="1"/>
</dbReference>
<comment type="caution">
    <text evidence="6">The sequence shown here is derived from an EMBL/GenBank/DDBJ whole genome shotgun (WGS) entry which is preliminary data.</text>
</comment>
<comment type="function">
    <text evidence="5">Part of the twin-arginine translocation (Tat) system that transports large folded proteins containing a characteristic twin-arginine motif in their signal peptide across membranes.</text>
</comment>
<keyword evidence="5" id="KW-0811">Translocation</keyword>
<sequence>MEAKDWANFLLEIRRSIFKIVAIIVIVSFAFFPFSGNVISFVIEETYPYPQVEGEKIKEFAKQLREIADKLENNPSNKTLVYEEIKTLSRLATSFLGPVVLTPLEAIILSLKISIALGIACAIPYILTILAKTLRAKGWLRVSVKPYAMVALLLFALGCVYGFFIVRLIIGFLHGLTLSYGVTPLYSLSEFVTFVLFMILLFGFFFEIPVVMFFLVRNNVVQYETLKYYRRHAYVLFFVLAAIATPTVDVFTQTMLALPMIVLFELGLALIRFLNPARS</sequence>
<feature type="transmembrane region" description="Helical" evidence="5">
    <location>
        <begin position="147"/>
        <end position="174"/>
    </location>
</feature>
<dbReference type="EMBL" id="DSYZ01000140">
    <property type="protein sequence ID" value="HGT83560.1"/>
    <property type="molecule type" value="Genomic_DNA"/>
</dbReference>